<dbReference type="RefSeq" id="WP_140233144.1">
    <property type="nucleotide sequence ID" value="NZ_CP041036.1"/>
</dbReference>
<dbReference type="SUPFAM" id="SSF159713">
    <property type="entry name" value="Dhaf3308-like"/>
    <property type="match status" value="1"/>
</dbReference>
<dbReference type="Gene3D" id="3.40.50.11590">
    <property type="match status" value="1"/>
</dbReference>
<dbReference type="KEGG" id="spol:FH971_01865"/>
<feature type="domain" description="Putative heavy-metal chelation" evidence="1">
    <location>
        <begin position="127"/>
        <end position="264"/>
    </location>
</feature>
<organism evidence="2 3">
    <name type="scientific">Shewanella polaris</name>
    <dbReference type="NCBI Taxonomy" id="2588449"/>
    <lineage>
        <taxon>Bacteria</taxon>
        <taxon>Pseudomonadati</taxon>
        <taxon>Pseudomonadota</taxon>
        <taxon>Gammaproteobacteria</taxon>
        <taxon>Alteromonadales</taxon>
        <taxon>Shewanellaceae</taxon>
        <taxon>Shewanella</taxon>
    </lineage>
</organism>
<name>A0A4Y5YAZ2_9GAMM</name>
<evidence type="ECO:0000259" key="1">
    <source>
        <dbReference type="Pfam" id="PF04016"/>
    </source>
</evidence>
<keyword evidence="3" id="KW-1185">Reference proteome</keyword>
<protein>
    <recommendedName>
        <fullName evidence="1">Putative heavy-metal chelation domain-containing protein</fullName>
    </recommendedName>
</protein>
<proteinExistence type="predicted"/>
<gene>
    <name evidence="2" type="ORF">FH971_01865</name>
</gene>
<dbReference type="InterPro" id="IPR007161">
    <property type="entry name" value="DUF364"/>
</dbReference>
<reference evidence="2 3" key="1">
    <citation type="submission" date="2019-06" db="EMBL/GenBank/DDBJ databases">
        <title>The genome of Shewanella sp. SM1901.</title>
        <authorList>
            <person name="Cha Q."/>
        </authorList>
    </citation>
    <scope>NUCLEOTIDE SEQUENCE [LARGE SCALE GENOMIC DNA]</scope>
    <source>
        <strain evidence="2 3">SM1901</strain>
    </source>
</reference>
<dbReference type="AlphaFoldDB" id="A0A4Y5YAZ2"/>
<evidence type="ECO:0000313" key="2">
    <source>
        <dbReference type="EMBL" id="QDE29827.1"/>
    </source>
</evidence>
<sequence length="273" mass="30281">MEISPALWKSQMSSIYQQLLTTAPTNLPPIKAIHICHEENNPSAKFGVVELEGGTIGLTYVKLGNAFEQLQNESLYSDYIGKAVTDLAQLSVLQQDWQQVLGAGALNAISQYVLKQRGFNYHNEEDSLELLDIQPGERVGMVGYFAPLIAQLREQQTPLTVIELRAELVQAKGNFEVTTDPSKLAQCDKVLITGTSVINNTLEGLLTHCHKAQEIALVGPSVGLLPEVLFEHGITRIGGRAVVNSELFLERWKSGEKWKESVTRYSLRNSDYK</sequence>
<evidence type="ECO:0000313" key="3">
    <source>
        <dbReference type="Proteomes" id="UP000319809"/>
    </source>
</evidence>
<accession>A0A4Y5YAZ2</accession>
<dbReference type="Pfam" id="PF04016">
    <property type="entry name" value="DUF364"/>
    <property type="match status" value="1"/>
</dbReference>
<dbReference type="EMBL" id="CP041036">
    <property type="protein sequence ID" value="QDE29827.1"/>
    <property type="molecule type" value="Genomic_DNA"/>
</dbReference>
<dbReference type="Proteomes" id="UP000319809">
    <property type="component" value="Chromosome"/>
</dbReference>